<evidence type="ECO:0008006" key="3">
    <source>
        <dbReference type="Google" id="ProtNLM"/>
    </source>
</evidence>
<dbReference type="SUPFAM" id="SSF52402">
    <property type="entry name" value="Adenine nucleotide alpha hydrolases-like"/>
    <property type="match status" value="1"/>
</dbReference>
<evidence type="ECO:0000313" key="2">
    <source>
        <dbReference type="Proteomes" id="UP000647133"/>
    </source>
</evidence>
<name>A0ABR9ATC4_9BACT</name>
<sequence>MKTKTILIPTDFSVKSLNIVKSALSINDDCELEILLVHGIYLPDSMTDLLLFSKKKLLQDLETAEFRASCQMIASKYESRLLELSLDIFSGYNQSAFENYLEANQIDEIYAPTDHAFKPRHKNSFDMMPFIHRSTTNLVKVKRMEVGENFRQERNELSGLFFSELSSL</sequence>
<proteinExistence type="predicted"/>
<accession>A0ABR9ATC4</accession>
<protein>
    <recommendedName>
        <fullName evidence="3">Universal stress protein</fullName>
    </recommendedName>
</protein>
<organism evidence="1 2">
    <name type="scientific">Echinicola arenosa</name>
    <dbReference type="NCBI Taxonomy" id="2774144"/>
    <lineage>
        <taxon>Bacteria</taxon>
        <taxon>Pseudomonadati</taxon>
        <taxon>Bacteroidota</taxon>
        <taxon>Cytophagia</taxon>
        <taxon>Cytophagales</taxon>
        <taxon>Cyclobacteriaceae</taxon>
        <taxon>Echinicola</taxon>
    </lineage>
</organism>
<comment type="caution">
    <text evidence="1">The sequence shown here is derived from an EMBL/GenBank/DDBJ whole genome shotgun (WGS) entry which is preliminary data.</text>
</comment>
<gene>
    <name evidence="1" type="ORF">IFO69_19080</name>
</gene>
<dbReference type="Proteomes" id="UP000647133">
    <property type="component" value="Unassembled WGS sequence"/>
</dbReference>
<reference evidence="1 2" key="1">
    <citation type="submission" date="2020-09" db="EMBL/GenBank/DDBJ databases">
        <title>Echinicola sp. CAU 1574 isolated from sand of Sido Beach.</title>
        <authorList>
            <person name="Kim W."/>
        </authorList>
    </citation>
    <scope>NUCLEOTIDE SEQUENCE [LARGE SCALE GENOMIC DNA]</scope>
    <source>
        <strain evidence="1 2">CAU 1574</strain>
    </source>
</reference>
<evidence type="ECO:0000313" key="1">
    <source>
        <dbReference type="EMBL" id="MBD8490864.1"/>
    </source>
</evidence>
<keyword evidence="2" id="KW-1185">Reference proteome</keyword>
<dbReference type="EMBL" id="JACYTQ010000008">
    <property type="protein sequence ID" value="MBD8490864.1"/>
    <property type="molecule type" value="Genomic_DNA"/>
</dbReference>
<dbReference type="RefSeq" id="WP_192011732.1">
    <property type="nucleotide sequence ID" value="NZ_JACYTQ010000008.1"/>
</dbReference>